<evidence type="ECO:0008006" key="3">
    <source>
        <dbReference type="Google" id="ProtNLM"/>
    </source>
</evidence>
<name>A0ABR2WWR3_9FUNG</name>
<accession>A0ABR2WWR3</accession>
<dbReference type="EMBL" id="JASJQH010000209">
    <property type="protein sequence ID" value="KAK9765918.1"/>
    <property type="molecule type" value="Genomic_DNA"/>
</dbReference>
<organism evidence="1 2">
    <name type="scientific">Basidiobolus ranarum</name>
    <dbReference type="NCBI Taxonomy" id="34480"/>
    <lineage>
        <taxon>Eukaryota</taxon>
        <taxon>Fungi</taxon>
        <taxon>Fungi incertae sedis</taxon>
        <taxon>Zoopagomycota</taxon>
        <taxon>Entomophthoromycotina</taxon>
        <taxon>Basidiobolomycetes</taxon>
        <taxon>Basidiobolales</taxon>
        <taxon>Basidiobolaceae</taxon>
        <taxon>Basidiobolus</taxon>
    </lineage>
</organism>
<comment type="caution">
    <text evidence="1">The sequence shown here is derived from an EMBL/GenBank/DDBJ whole genome shotgun (WGS) entry which is preliminary data.</text>
</comment>
<evidence type="ECO:0000313" key="2">
    <source>
        <dbReference type="Proteomes" id="UP001479436"/>
    </source>
</evidence>
<protein>
    <recommendedName>
        <fullName evidence="3">HTH OST-type domain-containing protein</fullName>
    </recommendedName>
</protein>
<sequence length="239" mass="27357">MPKTWVECAVEVMKDSFDSSKLWTVVEILQDISRKDLKRTSGRNSYLALYSALMDDIQKPNGFLERQDGKFTLKIKALTETLEIIHIQDPGEENTGSALESDISIPALTPECPEPYDSSSLNCITYSKTSGSSRSLAIDLTIEDVDTTLSQMSPEDQISDIEYPFPAKLTQLERQVRRFKRESQVKMWRAREEREAREMRAQLRRQRVEVTQFESSKPSSSKARVNFALSANQIFEYTP</sequence>
<gene>
    <name evidence="1" type="ORF">K7432_005358</name>
</gene>
<reference evidence="1 2" key="1">
    <citation type="submission" date="2023-04" db="EMBL/GenBank/DDBJ databases">
        <title>Genome of Basidiobolus ranarum AG-B5.</title>
        <authorList>
            <person name="Stajich J.E."/>
            <person name="Carter-House D."/>
            <person name="Gryganskyi A."/>
        </authorList>
    </citation>
    <scope>NUCLEOTIDE SEQUENCE [LARGE SCALE GENOMIC DNA]</scope>
    <source>
        <strain evidence="1 2">AG-B5</strain>
    </source>
</reference>
<dbReference type="Proteomes" id="UP001479436">
    <property type="component" value="Unassembled WGS sequence"/>
</dbReference>
<evidence type="ECO:0000313" key="1">
    <source>
        <dbReference type="EMBL" id="KAK9765918.1"/>
    </source>
</evidence>
<proteinExistence type="predicted"/>
<keyword evidence="2" id="KW-1185">Reference proteome</keyword>